<feature type="region of interest" description="Disordered" evidence="1">
    <location>
        <begin position="167"/>
        <end position="189"/>
    </location>
</feature>
<sequence>MTPEPEPLPAAGAGAAGLEDGARVPIDNTGEESPGGQGRGPMGQFVFLSYSRADRAYVQRLAAYLAQAGIPVWWDRDLAVGDRFPAEIQDRIDECAAFVVVLSPSAVGSHWVLDELEYAVHQNRPVLPLQLAPCRLPLRAVSLQVLEIRGGAMPGDGFVARLRSASGLPPPSRPEAVRSDDAPTVVSSGQKPDASAVLRFLEGLEQRQSGYRAADVVAGMGALLERISDPDACIGLIPPYFRAVRWPGQGYPRAEVDAFVLGHRPAPADFDHALRLYLADQRLLLPDDVGAFPRWARKGQEATLTYSSHPRALLRIPNGWLAVTDSDLRFRIGGSSVTVPFADLDHLRLDVECREEGWAYDGAAAGSTTMGRLLVSYRGRDVWTGDFNYHASDIQNLVMSRVSYLGRLWRAFATRNANTAPTA</sequence>
<protein>
    <recommendedName>
        <fullName evidence="2">TIR domain-containing protein</fullName>
    </recommendedName>
</protein>
<dbReference type="Gene3D" id="3.40.50.10140">
    <property type="entry name" value="Toll/interleukin-1 receptor homology (TIR) domain"/>
    <property type="match status" value="1"/>
</dbReference>
<dbReference type="SMART" id="SM00255">
    <property type="entry name" value="TIR"/>
    <property type="match status" value="1"/>
</dbReference>
<evidence type="ECO:0000256" key="1">
    <source>
        <dbReference type="SAM" id="MobiDB-lite"/>
    </source>
</evidence>
<dbReference type="Pfam" id="PF13676">
    <property type="entry name" value="TIR_2"/>
    <property type="match status" value="1"/>
</dbReference>
<evidence type="ECO:0000313" key="4">
    <source>
        <dbReference type="Proteomes" id="UP001501676"/>
    </source>
</evidence>
<feature type="domain" description="TIR" evidence="2">
    <location>
        <begin position="42"/>
        <end position="166"/>
    </location>
</feature>
<evidence type="ECO:0000259" key="2">
    <source>
        <dbReference type="PROSITE" id="PS50104"/>
    </source>
</evidence>
<reference evidence="4" key="1">
    <citation type="journal article" date="2019" name="Int. J. Syst. Evol. Microbiol.">
        <title>The Global Catalogue of Microorganisms (GCM) 10K type strain sequencing project: providing services to taxonomists for standard genome sequencing and annotation.</title>
        <authorList>
            <consortium name="The Broad Institute Genomics Platform"/>
            <consortium name="The Broad Institute Genome Sequencing Center for Infectious Disease"/>
            <person name="Wu L."/>
            <person name="Ma J."/>
        </authorList>
    </citation>
    <scope>NUCLEOTIDE SEQUENCE [LARGE SCALE GENOMIC DNA]</scope>
    <source>
        <strain evidence="4">JCM 9458</strain>
    </source>
</reference>
<organism evidence="3 4">
    <name type="scientific">Cryptosporangium minutisporangium</name>
    <dbReference type="NCBI Taxonomy" id="113569"/>
    <lineage>
        <taxon>Bacteria</taxon>
        <taxon>Bacillati</taxon>
        <taxon>Actinomycetota</taxon>
        <taxon>Actinomycetes</taxon>
        <taxon>Cryptosporangiales</taxon>
        <taxon>Cryptosporangiaceae</taxon>
        <taxon>Cryptosporangium</taxon>
    </lineage>
</organism>
<feature type="compositionally biased region" description="Low complexity" evidence="1">
    <location>
        <begin position="9"/>
        <end position="19"/>
    </location>
</feature>
<keyword evidence="4" id="KW-1185">Reference proteome</keyword>
<dbReference type="Proteomes" id="UP001501676">
    <property type="component" value="Unassembled WGS sequence"/>
</dbReference>
<evidence type="ECO:0000313" key="3">
    <source>
        <dbReference type="EMBL" id="GAA3383699.1"/>
    </source>
</evidence>
<dbReference type="InterPro" id="IPR000157">
    <property type="entry name" value="TIR_dom"/>
</dbReference>
<dbReference type="InterPro" id="IPR035897">
    <property type="entry name" value="Toll_tir_struct_dom_sf"/>
</dbReference>
<feature type="region of interest" description="Disordered" evidence="1">
    <location>
        <begin position="1"/>
        <end position="40"/>
    </location>
</feature>
<dbReference type="EMBL" id="BAAAYN010000006">
    <property type="protein sequence ID" value="GAA3383699.1"/>
    <property type="molecule type" value="Genomic_DNA"/>
</dbReference>
<dbReference type="SUPFAM" id="SSF52200">
    <property type="entry name" value="Toll/Interleukin receptor TIR domain"/>
    <property type="match status" value="1"/>
</dbReference>
<proteinExistence type="predicted"/>
<dbReference type="PROSITE" id="PS50104">
    <property type="entry name" value="TIR"/>
    <property type="match status" value="1"/>
</dbReference>
<accession>A0ABP6SSD9</accession>
<gene>
    <name evidence="3" type="ORF">GCM10020369_10590</name>
</gene>
<name>A0ABP6SSD9_9ACTN</name>
<comment type="caution">
    <text evidence="3">The sequence shown here is derived from an EMBL/GenBank/DDBJ whole genome shotgun (WGS) entry which is preliminary data.</text>
</comment>